<feature type="region of interest" description="Disordered" evidence="7">
    <location>
        <begin position="173"/>
        <end position="205"/>
    </location>
</feature>
<keyword evidence="3" id="KW-1003">Cell membrane</keyword>
<proteinExistence type="inferred from homology"/>
<evidence type="ECO:0000313" key="12">
    <source>
        <dbReference type="Proteomes" id="UP000031876"/>
    </source>
</evidence>
<evidence type="ECO:0000313" key="10">
    <source>
        <dbReference type="EMBL" id="AJG78156.1"/>
    </source>
</evidence>
<name>A0A0B5NVY6_BACTU</name>
<feature type="domain" description="YetF C-terminal" evidence="9">
    <location>
        <begin position="76"/>
        <end position="145"/>
    </location>
</feature>
<keyword evidence="6 8" id="KW-0472">Membrane</keyword>
<dbReference type="Pfam" id="PF04239">
    <property type="entry name" value="DUF421"/>
    <property type="match status" value="1"/>
</dbReference>
<dbReference type="PANTHER" id="PTHR34582:SF2">
    <property type="entry name" value="UPF0702 TRANSMEMBRANE PROTEIN YDFR"/>
    <property type="match status" value="1"/>
</dbReference>
<sequence>MSYIWESFVLILAGIFLLRIAGRKSISQMTLAQTVVMISIGTIIVQPIVEKSIIKAIVGAAIFVISVVILEYLQLKSNAFEKFITGKSKIVIENGTLNIQNLKKLRLTVDQLEIRLRNQGISNIKDVKTATLEPNGQLGYELKEDAKPLTVGDFKEFMDSYFLKTSASDHSVVSSAATTQQKTSSKPNIFEEIENQPQQNPKYLR</sequence>
<feature type="compositionally biased region" description="Polar residues" evidence="7">
    <location>
        <begin position="195"/>
        <end position="205"/>
    </location>
</feature>
<evidence type="ECO:0000256" key="4">
    <source>
        <dbReference type="ARBA" id="ARBA00022692"/>
    </source>
</evidence>
<evidence type="ECO:0000313" key="11">
    <source>
        <dbReference type="EMBL" id="QKH26687.1"/>
    </source>
</evidence>
<dbReference type="PANTHER" id="PTHR34582">
    <property type="entry name" value="UPF0702 TRANSMEMBRANE PROTEIN YCAP"/>
    <property type="match status" value="1"/>
</dbReference>
<evidence type="ECO:0000256" key="7">
    <source>
        <dbReference type="SAM" id="MobiDB-lite"/>
    </source>
</evidence>
<dbReference type="InterPro" id="IPR007353">
    <property type="entry name" value="DUF421"/>
</dbReference>
<evidence type="ECO:0000259" key="9">
    <source>
        <dbReference type="Pfam" id="PF04239"/>
    </source>
</evidence>
<feature type="transmembrane region" description="Helical" evidence="8">
    <location>
        <begin position="54"/>
        <end position="73"/>
    </location>
</feature>
<feature type="transmembrane region" description="Helical" evidence="8">
    <location>
        <begin position="6"/>
        <end position="22"/>
    </location>
</feature>
<dbReference type="KEGG" id="btw:BF38_3059"/>
<dbReference type="InterPro" id="IPR023090">
    <property type="entry name" value="UPF0702_alpha/beta_dom_sf"/>
</dbReference>
<evidence type="ECO:0000256" key="2">
    <source>
        <dbReference type="ARBA" id="ARBA00006448"/>
    </source>
</evidence>
<dbReference type="Proteomes" id="UP000501107">
    <property type="component" value="Chromosome"/>
</dbReference>
<dbReference type="AlphaFoldDB" id="A0A0B5NVY6"/>
<evidence type="ECO:0000256" key="1">
    <source>
        <dbReference type="ARBA" id="ARBA00004651"/>
    </source>
</evidence>
<reference evidence="10 12" key="1">
    <citation type="journal article" date="2015" name="Genome Announc.">
        <title>Complete genome sequences for 35 biothreat assay-relevant bacillus species.</title>
        <authorList>
            <person name="Johnson S.L."/>
            <person name="Daligault H.E."/>
            <person name="Davenport K.W."/>
            <person name="Jaissle J."/>
            <person name="Frey K.G."/>
            <person name="Ladner J.T."/>
            <person name="Broomall S.M."/>
            <person name="Bishop-Lilly K.A."/>
            <person name="Bruce D.C."/>
            <person name="Gibbons H.S."/>
            <person name="Coyne S.R."/>
            <person name="Lo C.C."/>
            <person name="Meincke L."/>
            <person name="Munk A.C."/>
            <person name="Koroleva G.I."/>
            <person name="Rosenzweig C.N."/>
            <person name="Palacios G.F."/>
            <person name="Redden C.L."/>
            <person name="Minogue T.D."/>
            <person name="Chain P.S."/>
        </authorList>
    </citation>
    <scope>NUCLEOTIDE SEQUENCE [LARGE SCALE GENOMIC DNA]</scope>
    <source>
        <strain evidence="10 12">HD1011</strain>
    </source>
</reference>
<dbReference type="GO" id="GO:0005886">
    <property type="term" value="C:plasma membrane"/>
    <property type="evidence" value="ECO:0007669"/>
    <property type="project" value="UniProtKB-SubCell"/>
</dbReference>
<feature type="compositionally biased region" description="Low complexity" evidence="7">
    <location>
        <begin position="173"/>
        <end position="186"/>
    </location>
</feature>
<evidence type="ECO:0000256" key="3">
    <source>
        <dbReference type="ARBA" id="ARBA00022475"/>
    </source>
</evidence>
<accession>A0A0B5NVY6</accession>
<dbReference type="RefSeq" id="WP_000120517.1">
    <property type="nucleotide sequence ID" value="NZ_CP009335.1"/>
</dbReference>
<keyword evidence="5 8" id="KW-1133">Transmembrane helix</keyword>
<organism evidence="11 13">
    <name type="scientific">Bacillus thuringiensis</name>
    <dbReference type="NCBI Taxonomy" id="1428"/>
    <lineage>
        <taxon>Bacteria</taxon>
        <taxon>Bacillati</taxon>
        <taxon>Bacillota</taxon>
        <taxon>Bacilli</taxon>
        <taxon>Bacillales</taxon>
        <taxon>Bacillaceae</taxon>
        <taxon>Bacillus</taxon>
        <taxon>Bacillus cereus group</taxon>
    </lineage>
</organism>
<dbReference type="Proteomes" id="UP000031876">
    <property type="component" value="Chromosome"/>
</dbReference>
<evidence type="ECO:0000256" key="6">
    <source>
        <dbReference type="ARBA" id="ARBA00023136"/>
    </source>
</evidence>
<feature type="transmembrane region" description="Helical" evidence="8">
    <location>
        <begin position="29"/>
        <end position="48"/>
    </location>
</feature>
<keyword evidence="4 8" id="KW-0812">Transmembrane</keyword>
<dbReference type="Gene3D" id="3.30.240.20">
    <property type="entry name" value="bsu07140 like domains"/>
    <property type="match status" value="1"/>
</dbReference>
<dbReference type="EMBL" id="CP009335">
    <property type="protein sequence ID" value="AJG78156.1"/>
    <property type="molecule type" value="Genomic_DNA"/>
</dbReference>
<evidence type="ECO:0000256" key="5">
    <source>
        <dbReference type="ARBA" id="ARBA00022989"/>
    </source>
</evidence>
<evidence type="ECO:0000313" key="13">
    <source>
        <dbReference type="Proteomes" id="UP000501107"/>
    </source>
</evidence>
<reference evidence="11 13" key="2">
    <citation type="submission" date="2020-05" db="EMBL/GenBank/DDBJ databases">
        <title>FDA dAtabase for Regulatory Grade micrObial Sequences (FDA-ARGOS): Supporting development and validation of Infectious Disease Dx tests.</title>
        <authorList>
            <person name="Nelson B."/>
            <person name="Plummer A."/>
            <person name="Tallon L."/>
            <person name="Sadzewicz L."/>
            <person name="Zhao X."/>
            <person name="Vavikolanu K."/>
            <person name="Mehta A."/>
            <person name="Aluvathingal J."/>
            <person name="Nadendla S."/>
            <person name="Myers T."/>
            <person name="Yan Y."/>
            <person name="Sichtig H."/>
        </authorList>
    </citation>
    <scope>NUCLEOTIDE SEQUENCE [LARGE SCALE GENOMIC DNA]</scope>
    <source>
        <strain evidence="11 13">FDAARGOS_795</strain>
    </source>
</reference>
<comment type="similarity">
    <text evidence="2">Belongs to the UPF0702 family.</text>
</comment>
<evidence type="ECO:0000256" key="8">
    <source>
        <dbReference type="SAM" id="Phobius"/>
    </source>
</evidence>
<dbReference type="EMBL" id="CP053980">
    <property type="protein sequence ID" value="QKH26687.1"/>
    <property type="molecule type" value="Genomic_DNA"/>
</dbReference>
<gene>
    <name evidence="10" type="ORF">BF38_3059</name>
    <name evidence="11" type="ORF">FOC89_22965</name>
</gene>
<protein>
    <submittedName>
        <fullName evidence="11">DUF421 domain-containing protein</fullName>
    </submittedName>
</protein>
<comment type="subcellular location">
    <subcellularLocation>
        <location evidence="1">Cell membrane</location>
        <topology evidence="1">Multi-pass membrane protein</topology>
    </subcellularLocation>
</comment>